<dbReference type="Proteomes" id="UP000607645">
    <property type="component" value="Unassembled WGS sequence"/>
</dbReference>
<dbReference type="AlphaFoldDB" id="A0A8J6JNP3"/>
<keyword evidence="1" id="KW-1133">Transmembrane helix</keyword>
<accession>A0A8J6JNP3</accession>
<keyword evidence="3" id="KW-1185">Reference proteome</keyword>
<evidence type="ECO:0000313" key="2">
    <source>
        <dbReference type="EMBL" id="MBC5737475.1"/>
    </source>
</evidence>
<sequence length="77" mass="8060">MSGSVILGLPPALVLYAAALFLALFDRRYRATRGWFTLLGTALALAASAYSLLLGASAMEVTAVLLAFSLLELEGTP</sequence>
<feature type="transmembrane region" description="Helical" evidence="1">
    <location>
        <begin position="6"/>
        <end position="25"/>
    </location>
</feature>
<evidence type="ECO:0000256" key="1">
    <source>
        <dbReference type="SAM" id="Phobius"/>
    </source>
</evidence>
<protein>
    <submittedName>
        <fullName evidence="2">Uncharacterized protein</fullName>
    </submittedName>
</protein>
<organism evidence="2 3">
    <name type="scientific">Lawsonibacter faecis</name>
    <dbReference type="NCBI Taxonomy" id="2763052"/>
    <lineage>
        <taxon>Bacteria</taxon>
        <taxon>Bacillati</taxon>
        <taxon>Bacillota</taxon>
        <taxon>Clostridia</taxon>
        <taxon>Eubacteriales</taxon>
        <taxon>Oscillospiraceae</taxon>
        <taxon>Lawsonibacter</taxon>
    </lineage>
</organism>
<gene>
    <name evidence="2" type="ORF">H8S62_10705</name>
</gene>
<evidence type="ECO:0000313" key="3">
    <source>
        <dbReference type="Proteomes" id="UP000607645"/>
    </source>
</evidence>
<keyword evidence="1" id="KW-0472">Membrane</keyword>
<dbReference type="RefSeq" id="WP_155148890.1">
    <property type="nucleotide sequence ID" value="NZ_JACOPQ010000007.1"/>
</dbReference>
<feature type="transmembrane region" description="Helical" evidence="1">
    <location>
        <begin position="37"/>
        <end position="70"/>
    </location>
</feature>
<comment type="caution">
    <text evidence="2">The sequence shown here is derived from an EMBL/GenBank/DDBJ whole genome shotgun (WGS) entry which is preliminary data.</text>
</comment>
<reference evidence="2" key="1">
    <citation type="submission" date="2020-08" db="EMBL/GenBank/DDBJ databases">
        <title>Genome public.</title>
        <authorList>
            <person name="Liu C."/>
            <person name="Sun Q."/>
        </authorList>
    </citation>
    <scope>NUCLEOTIDE SEQUENCE</scope>
    <source>
        <strain evidence="2">NSJ-52</strain>
    </source>
</reference>
<keyword evidence="1" id="KW-0812">Transmembrane</keyword>
<dbReference type="EMBL" id="JACOPQ010000007">
    <property type="protein sequence ID" value="MBC5737475.1"/>
    <property type="molecule type" value="Genomic_DNA"/>
</dbReference>
<proteinExistence type="predicted"/>
<name>A0A8J6JNP3_9FIRM</name>